<dbReference type="Gene3D" id="3.40.50.1980">
    <property type="entry name" value="Nitrogenase molybdenum iron protein domain"/>
    <property type="match status" value="2"/>
</dbReference>
<evidence type="ECO:0000313" key="4">
    <source>
        <dbReference type="Proteomes" id="UP000186785"/>
    </source>
</evidence>
<evidence type="ECO:0000259" key="2">
    <source>
        <dbReference type="PROSITE" id="PS50983"/>
    </source>
</evidence>
<sequence>MPVTLKDFNGNDITIKDTSRILALDIYGTLSRTVISLGYGKNLVGRTISSVEKQLADLPIVTQNGHNLNVEAVLNLKPTLIIADRTIGPPEALQQLAAAGIPVYMVDPVRHLETNGQLIKTVAQVLGVPAAGDALAQRTDQEVAAAKAKIAKWAPKEPMRGAFLYVRGKAGIFFILGSEDGATELLQGVGAKDVAGENGIKTVSPANPEALVKLNPEVIFVMKDGLHSTGDLDGFISRPGVKQTIAGQKTRLISIPDGISLSFGPQSGQVLELVARALYGVK</sequence>
<evidence type="ECO:0000256" key="1">
    <source>
        <dbReference type="ARBA" id="ARBA00008814"/>
    </source>
</evidence>
<evidence type="ECO:0000313" key="3">
    <source>
        <dbReference type="EMBL" id="OKL46687.1"/>
    </source>
</evidence>
<gene>
    <name evidence="3" type="ORF">BSR29_07555</name>
</gene>
<dbReference type="PANTHER" id="PTHR30535:SF4">
    <property type="entry name" value="HEMIN-BINDING PERIPLASMIC PROTEIN HMUT"/>
    <property type="match status" value="1"/>
</dbReference>
<protein>
    <submittedName>
        <fullName evidence="3">ABC transporter substrate-binding protein</fullName>
    </submittedName>
</protein>
<name>A0A1Q5PKE6_9ACTO</name>
<keyword evidence="4" id="KW-1185">Reference proteome</keyword>
<comment type="similarity">
    <text evidence="1">Belongs to the bacterial solute-binding protein 8 family.</text>
</comment>
<dbReference type="EMBL" id="MQSV01000005">
    <property type="protein sequence ID" value="OKL46687.1"/>
    <property type="molecule type" value="Genomic_DNA"/>
</dbReference>
<proteinExistence type="inferred from homology"/>
<reference evidence="3 4" key="1">
    <citation type="submission" date="2016-11" db="EMBL/GenBank/DDBJ databases">
        <title>Actinomyces gypaetusis sp. nov. isolated from the vulture Gypaetus barbatus in Qinghai Tibet Plateau China.</title>
        <authorList>
            <person name="Meng X."/>
        </authorList>
    </citation>
    <scope>NUCLEOTIDE SEQUENCE [LARGE SCALE GENOMIC DNA]</scope>
    <source>
        <strain evidence="3 4">VUL4_2</strain>
    </source>
</reference>
<feature type="domain" description="Fe/B12 periplasmic-binding" evidence="2">
    <location>
        <begin position="20"/>
        <end position="282"/>
    </location>
</feature>
<accession>A0A1Q5PKE6</accession>
<organism evidence="3 4">
    <name type="scientific">Boudabousia liubingyangii</name>
    <dbReference type="NCBI Taxonomy" id="1921764"/>
    <lineage>
        <taxon>Bacteria</taxon>
        <taxon>Bacillati</taxon>
        <taxon>Actinomycetota</taxon>
        <taxon>Actinomycetes</taxon>
        <taxon>Actinomycetales</taxon>
        <taxon>Actinomycetaceae</taxon>
        <taxon>Boudabousia</taxon>
    </lineage>
</organism>
<dbReference type="STRING" id="1921764.BSR28_04715"/>
<dbReference type="AlphaFoldDB" id="A0A1Q5PKE6"/>
<dbReference type="PROSITE" id="PS50983">
    <property type="entry name" value="FE_B12_PBP"/>
    <property type="match status" value="1"/>
</dbReference>
<comment type="caution">
    <text evidence="3">The sequence shown here is derived from an EMBL/GenBank/DDBJ whole genome shotgun (WGS) entry which is preliminary data.</text>
</comment>
<dbReference type="PANTHER" id="PTHR30535">
    <property type="entry name" value="VITAMIN B12-BINDING PROTEIN"/>
    <property type="match status" value="1"/>
</dbReference>
<dbReference type="Proteomes" id="UP000186785">
    <property type="component" value="Unassembled WGS sequence"/>
</dbReference>
<dbReference type="InterPro" id="IPR050902">
    <property type="entry name" value="ABC_Transporter_SBP"/>
</dbReference>
<dbReference type="Pfam" id="PF01497">
    <property type="entry name" value="Peripla_BP_2"/>
    <property type="match status" value="1"/>
</dbReference>
<dbReference type="SUPFAM" id="SSF53807">
    <property type="entry name" value="Helical backbone' metal receptor"/>
    <property type="match status" value="1"/>
</dbReference>
<dbReference type="InterPro" id="IPR002491">
    <property type="entry name" value="ABC_transptr_periplasmic_BD"/>
</dbReference>